<evidence type="ECO:0000259" key="17">
    <source>
        <dbReference type="PROSITE" id="PS51188"/>
    </source>
</evidence>
<reference evidence="18 20" key="1">
    <citation type="submission" date="2016-06" db="EMBL/GenBank/DDBJ databases">
        <title>Draft genome of Moraxella lacunata CCUG 57757A.</title>
        <authorList>
            <person name="Salva-Serra F."/>
            <person name="Engstrom-Jakobsson H."/>
            <person name="Thorell K."/>
            <person name="Gonzales-Siles L."/>
            <person name="Karlsson R."/>
            <person name="Boulund F."/>
            <person name="Engstrand L."/>
            <person name="Kristiansson E."/>
            <person name="Moore E."/>
        </authorList>
    </citation>
    <scope>NUCLEOTIDE SEQUENCE [LARGE SCALE GENOMIC DNA]</scope>
    <source>
        <strain evidence="18 20">CCUG 57757A</strain>
    </source>
</reference>
<dbReference type="InterPro" id="IPR008971">
    <property type="entry name" value="HSP40/DnaJ_pept-bd"/>
</dbReference>
<keyword evidence="7 14" id="KW-0863">Zinc-finger</keyword>
<proteinExistence type="inferred from homology"/>
<feature type="binding site" evidence="14">
    <location>
        <position position="204"/>
    </location>
    <ligand>
        <name>Zn(2+)</name>
        <dbReference type="ChEBI" id="CHEBI:29105"/>
        <label>2</label>
    </ligand>
</feature>
<keyword evidence="3 14" id="KW-0963">Cytoplasm</keyword>
<evidence type="ECO:0000256" key="12">
    <source>
        <dbReference type="ARBA" id="ARBA00061004"/>
    </source>
</evidence>
<keyword evidence="4 14" id="KW-0235">DNA replication</keyword>
<dbReference type="Proteomes" id="UP000092607">
    <property type="component" value="Unassembled WGS sequence"/>
</dbReference>
<comment type="function">
    <text evidence="11 14">Participates actively in the response to hyperosmotic and heat shock by preventing the aggregation of stress-denatured proteins and by disaggregating proteins, also in an autonomous, DnaK-independent fashion. Unfolded proteins bind initially to DnaJ; upon interaction with the DnaJ-bound protein, DnaK hydrolyzes its bound ATP, resulting in the formation of a stable complex. GrpE releases ADP from DnaK; ATP binding to DnaK triggers the release of the substrate protein, thus completing the reaction cycle. Several rounds of ATP-dependent interactions between DnaJ, DnaK and GrpE are required for fully efficient folding. Also involved, together with DnaK and GrpE, in the DNA replication of plasmids through activation of initiation proteins.</text>
</comment>
<feature type="repeat" description="CXXCXGXG motif" evidence="14">
    <location>
        <begin position="182"/>
        <end position="189"/>
    </location>
</feature>
<dbReference type="Gene3D" id="2.60.260.20">
    <property type="entry name" value="Urease metallochaperone UreE, N-terminal domain"/>
    <property type="match status" value="2"/>
</dbReference>
<dbReference type="GeneID" id="302271029"/>
<keyword evidence="10 14" id="KW-0143">Chaperone</keyword>
<comment type="cofactor">
    <cofactor evidence="14">
        <name>Zn(2+)</name>
        <dbReference type="ChEBI" id="CHEBI:29105"/>
    </cofactor>
    <text evidence="14">Binds 2 Zn(2+) ions per monomer.</text>
</comment>
<dbReference type="PANTHER" id="PTHR43096">
    <property type="entry name" value="DNAJ HOMOLOG 1, MITOCHONDRIAL-RELATED"/>
    <property type="match status" value="1"/>
</dbReference>
<dbReference type="InterPro" id="IPR001623">
    <property type="entry name" value="DnaJ_domain"/>
</dbReference>
<dbReference type="EMBL" id="UGQC01000001">
    <property type="protein sequence ID" value="STZ01111.1"/>
    <property type="molecule type" value="Genomic_DNA"/>
</dbReference>
<evidence type="ECO:0000256" key="11">
    <source>
        <dbReference type="ARBA" id="ARBA00053423"/>
    </source>
</evidence>
<evidence type="ECO:0000313" key="19">
    <source>
        <dbReference type="EMBL" id="STZ01111.1"/>
    </source>
</evidence>
<evidence type="ECO:0000256" key="3">
    <source>
        <dbReference type="ARBA" id="ARBA00022490"/>
    </source>
</evidence>
<dbReference type="InterPro" id="IPR036869">
    <property type="entry name" value="J_dom_sf"/>
</dbReference>
<dbReference type="RefSeq" id="WP_065254876.1">
    <property type="nucleotide sequence ID" value="NZ_JARDJM010000030.1"/>
</dbReference>
<evidence type="ECO:0000313" key="21">
    <source>
        <dbReference type="Proteomes" id="UP000254107"/>
    </source>
</evidence>
<evidence type="ECO:0000256" key="2">
    <source>
        <dbReference type="ARBA" id="ARBA00011738"/>
    </source>
</evidence>
<dbReference type="NCBIfam" id="NF008035">
    <property type="entry name" value="PRK10767.1"/>
    <property type="match status" value="1"/>
</dbReference>
<evidence type="ECO:0000256" key="1">
    <source>
        <dbReference type="ARBA" id="ARBA00004496"/>
    </source>
</evidence>
<evidence type="ECO:0000256" key="5">
    <source>
        <dbReference type="ARBA" id="ARBA00022723"/>
    </source>
</evidence>
<dbReference type="OrthoDB" id="9779889at2"/>
<reference evidence="19 21" key="2">
    <citation type="submission" date="2018-06" db="EMBL/GenBank/DDBJ databases">
        <authorList>
            <consortium name="Pathogen Informatics"/>
            <person name="Doyle S."/>
        </authorList>
    </citation>
    <scope>NUCLEOTIDE SEQUENCE [LARGE SCALE GENOMIC DNA]</scope>
    <source>
        <strain evidence="19 21">NCTC7911</strain>
    </source>
</reference>
<dbReference type="GO" id="GO:0008270">
    <property type="term" value="F:zinc ion binding"/>
    <property type="evidence" value="ECO:0007669"/>
    <property type="project" value="UniProtKB-UniRule"/>
</dbReference>
<evidence type="ECO:0000259" key="16">
    <source>
        <dbReference type="PROSITE" id="PS50076"/>
    </source>
</evidence>
<dbReference type="SUPFAM" id="SSF57938">
    <property type="entry name" value="DnaJ/Hsp40 cysteine-rich domain"/>
    <property type="match status" value="1"/>
</dbReference>
<dbReference type="GO" id="GO:0042026">
    <property type="term" value="P:protein refolding"/>
    <property type="evidence" value="ECO:0007669"/>
    <property type="project" value="TreeGrafter"/>
</dbReference>
<evidence type="ECO:0000256" key="7">
    <source>
        <dbReference type="ARBA" id="ARBA00022771"/>
    </source>
</evidence>
<dbReference type="GO" id="GO:0006260">
    <property type="term" value="P:DNA replication"/>
    <property type="evidence" value="ECO:0007669"/>
    <property type="project" value="UniProtKB-KW"/>
</dbReference>
<dbReference type="InterPro" id="IPR036410">
    <property type="entry name" value="HSP_DnaJ_Cys-rich_dom_sf"/>
</dbReference>
<dbReference type="InterPro" id="IPR012724">
    <property type="entry name" value="DnaJ"/>
</dbReference>
<dbReference type="InterPro" id="IPR002939">
    <property type="entry name" value="DnaJ_C"/>
</dbReference>
<feature type="binding site" evidence="14">
    <location>
        <position position="218"/>
    </location>
    <ligand>
        <name>Zn(2+)</name>
        <dbReference type="ChEBI" id="CHEBI:29105"/>
        <label>1</label>
    </ligand>
</feature>
<dbReference type="SUPFAM" id="SSF49493">
    <property type="entry name" value="HSP40/DnaJ peptide-binding domain"/>
    <property type="match status" value="2"/>
</dbReference>
<dbReference type="InterPro" id="IPR001305">
    <property type="entry name" value="HSP_DnaJ_Cys-rich_dom"/>
</dbReference>
<dbReference type="Proteomes" id="UP000254107">
    <property type="component" value="Unassembled WGS sequence"/>
</dbReference>
<sequence>MSKDFYTILGVDKSADDKEIKKAYRRLAMKYHPDKNPDDPSAEEKFKEATMAYEVLSDAQKRATYDRMGHSAFEQGMNNGGFGNAGGFSADDLNDIFGSFFGGGARGGFSGGGGFGDIFGDMFGNSRGSSRASKGADLLYQISLTLEEAVAGCKKEITYSTSVHCETCDGKGVKSASDVVSCPTCGGHGQVRVQQGFFVMQQTCPDCRGTGKKIKNPCPDCHGKGKQHKSQTLEVSIPAGVDNGDRVRLSGKGEAGDNGMPNGDLYVEIHVKPHDIFTRNGADLHLDIPVNIATATLGDEVEIPTLGGGRLKIKVAEGTQSGKVLRVRGKGVMTVRGGMQGDLLCKIIVETPTNLTSEQKSLLEQFAKTLNSDNGASAKKKGFFDKIKDEVKDIFD</sequence>
<dbReference type="PROSITE" id="PS50076">
    <property type="entry name" value="DNAJ_2"/>
    <property type="match status" value="1"/>
</dbReference>
<dbReference type="NCBIfam" id="TIGR02349">
    <property type="entry name" value="DnaJ_bact"/>
    <property type="match status" value="1"/>
</dbReference>
<feature type="binding site" evidence="14">
    <location>
        <position position="168"/>
    </location>
    <ligand>
        <name>Zn(2+)</name>
        <dbReference type="ChEBI" id="CHEBI:29105"/>
        <label>1</label>
    </ligand>
</feature>
<evidence type="ECO:0000256" key="8">
    <source>
        <dbReference type="ARBA" id="ARBA00022833"/>
    </source>
</evidence>
<dbReference type="Pfam" id="PF01556">
    <property type="entry name" value="DnaJ_C"/>
    <property type="match status" value="1"/>
</dbReference>
<keyword evidence="8 14" id="KW-0862">Zinc</keyword>
<dbReference type="SMART" id="SM00271">
    <property type="entry name" value="DnaJ"/>
    <property type="match status" value="1"/>
</dbReference>
<dbReference type="GO" id="GO:0009408">
    <property type="term" value="P:response to heat"/>
    <property type="evidence" value="ECO:0007669"/>
    <property type="project" value="InterPro"/>
</dbReference>
<dbReference type="Gene3D" id="2.10.230.10">
    <property type="entry name" value="Heat shock protein DnaJ, cysteine-rich domain"/>
    <property type="match status" value="1"/>
</dbReference>
<dbReference type="AlphaFoldDB" id="A0A1B8PV78"/>
<feature type="repeat" description="CXXCXGXG motif" evidence="14">
    <location>
        <begin position="218"/>
        <end position="225"/>
    </location>
</feature>
<dbReference type="HAMAP" id="MF_01152">
    <property type="entry name" value="DnaJ"/>
    <property type="match status" value="1"/>
</dbReference>
<dbReference type="GO" id="GO:0005737">
    <property type="term" value="C:cytoplasm"/>
    <property type="evidence" value="ECO:0007669"/>
    <property type="project" value="UniProtKB-SubCell"/>
</dbReference>
<evidence type="ECO:0000256" key="14">
    <source>
        <dbReference type="HAMAP-Rule" id="MF_01152"/>
    </source>
</evidence>
<accession>A0A1B8PV78</accession>
<feature type="repeat" description="CXXCXGXG motif" evidence="14">
    <location>
        <begin position="165"/>
        <end position="172"/>
    </location>
</feature>
<dbReference type="EMBL" id="LZMS01000122">
    <property type="protein sequence ID" value="OBX58981.1"/>
    <property type="molecule type" value="Genomic_DNA"/>
</dbReference>
<dbReference type="Pfam" id="PF00684">
    <property type="entry name" value="DnaJ_CXXCXGXG"/>
    <property type="match status" value="1"/>
</dbReference>
<gene>
    <name evidence="19" type="primary">dnaJ_3</name>
    <name evidence="14" type="synonym">dnaJ</name>
    <name evidence="18" type="ORF">A9309_12175</name>
    <name evidence="19" type="ORF">NCTC7911_02527</name>
</gene>
<dbReference type="CDD" id="cd10747">
    <property type="entry name" value="DnaJ_C"/>
    <property type="match status" value="1"/>
</dbReference>
<comment type="subcellular location">
    <subcellularLocation>
        <location evidence="1 14">Cytoplasm</location>
    </subcellularLocation>
</comment>
<evidence type="ECO:0000256" key="4">
    <source>
        <dbReference type="ARBA" id="ARBA00022705"/>
    </source>
</evidence>
<comment type="similarity">
    <text evidence="12 14">Belongs to the DnaJ family.</text>
</comment>
<feature type="binding site" evidence="14">
    <location>
        <position position="182"/>
    </location>
    <ligand>
        <name>Zn(2+)</name>
        <dbReference type="ChEBI" id="CHEBI:29105"/>
        <label>2</label>
    </ligand>
</feature>
<evidence type="ECO:0000256" key="6">
    <source>
        <dbReference type="ARBA" id="ARBA00022737"/>
    </source>
</evidence>
<evidence type="ECO:0000256" key="9">
    <source>
        <dbReference type="ARBA" id="ARBA00023016"/>
    </source>
</evidence>
<organism evidence="18 20">
    <name type="scientific">Moraxella lacunata</name>
    <dbReference type="NCBI Taxonomy" id="477"/>
    <lineage>
        <taxon>Bacteria</taxon>
        <taxon>Pseudomonadati</taxon>
        <taxon>Pseudomonadota</taxon>
        <taxon>Gammaproteobacteria</taxon>
        <taxon>Moraxellales</taxon>
        <taxon>Moraxellaceae</taxon>
        <taxon>Moraxella</taxon>
    </lineage>
</organism>
<keyword evidence="9 14" id="KW-0346">Stress response</keyword>
<feature type="domain" description="J" evidence="16">
    <location>
        <begin position="4"/>
        <end position="69"/>
    </location>
</feature>
<dbReference type="FunFam" id="2.10.230.10:FF:000002">
    <property type="entry name" value="Molecular chaperone DnaJ"/>
    <property type="match status" value="1"/>
</dbReference>
<evidence type="ECO:0000256" key="10">
    <source>
        <dbReference type="ARBA" id="ARBA00023186"/>
    </source>
</evidence>
<dbReference type="PRINTS" id="PR00625">
    <property type="entry name" value="JDOMAIN"/>
</dbReference>
<evidence type="ECO:0000256" key="13">
    <source>
        <dbReference type="ARBA" id="ARBA00067609"/>
    </source>
</evidence>
<feature type="binding site" evidence="14">
    <location>
        <position position="165"/>
    </location>
    <ligand>
        <name>Zn(2+)</name>
        <dbReference type="ChEBI" id="CHEBI:29105"/>
        <label>1</label>
    </ligand>
</feature>
<protein>
    <recommendedName>
        <fullName evidence="13 14">Chaperone protein DnaJ</fullName>
    </recommendedName>
</protein>
<feature type="zinc finger region" description="CR-type" evidence="15">
    <location>
        <begin position="152"/>
        <end position="230"/>
    </location>
</feature>
<keyword evidence="6 14" id="KW-0677">Repeat</keyword>
<dbReference type="GO" id="GO:0031072">
    <property type="term" value="F:heat shock protein binding"/>
    <property type="evidence" value="ECO:0007669"/>
    <property type="project" value="InterPro"/>
</dbReference>
<keyword evidence="5 14" id="KW-0479">Metal-binding</keyword>
<feature type="binding site" evidence="14">
    <location>
        <position position="185"/>
    </location>
    <ligand>
        <name>Zn(2+)</name>
        <dbReference type="ChEBI" id="CHEBI:29105"/>
        <label>2</label>
    </ligand>
</feature>
<dbReference type="InterPro" id="IPR018253">
    <property type="entry name" value="DnaJ_domain_CS"/>
</dbReference>
<dbReference type="Pfam" id="PF00226">
    <property type="entry name" value="DnaJ"/>
    <property type="match status" value="1"/>
</dbReference>
<evidence type="ECO:0000313" key="18">
    <source>
        <dbReference type="EMBL" id="OBX58981.1"/>
    </source>
</evidence>
<dbReference type="GO" id="GO:0051082">
    <property type="term" value="F:unfolded protein binding"/>
    <property type="evidence" value="ECO:0007669"/>
    <property type="project" value="UniProtKB-UniRule"/>
</dbReference>
<feature type="domain" description="CR-type" evidence="17">
    <location>
        <begin position="152"/>
        <end position="230"/>
    </location>
</feature>
<dbReference type="PROSITE" id="PS00636">
    <property type="entry name" value="DNAJ_1"/>
    <property type="match status" value="1"/>
</dbReference>
<dbReference type="SUPFAM" id="SSF46565">
    <property type="entry name" value="Chaperone J-domain"/>
    <property type="match status" value="1"/>
</dbReference>
<evidence type="ECO:0000256" key="15">
    <source>
        <dbReference type="PROSITE-ProRule" id="PRU00546"/>
    </source>
</evidence>
<dbReference type="GO" id="GO:0005524">
    <property type="term" value="F:ATP binding"/>
    <property type="evidence" value="ECO:0007669"/>
    <property type="project" value="InterPro"/>
</dbReference>
<dbReference type="Gene3D" id="1.10.287.110">
    <property type="entry name" value="DnaJ domain"/>
    <property type="match status" value="1"/>
</dbReference>
<dbReference type="PANTHER" id="PTHR43096:SF48">
    <property type="entry name" value="CHAPERONE PROTEIN DNAJ"/>
    <property type="match status" value="1"/>
</dbReference>
<comment type="subunit">
    <text evidence="2 14">Homodimer.</text>
</comment>
<dbReference type="FunFam" id="1.10.287.110:FF:000034">
    <property type="entry name" value="Chaperone protein DnaJ"/>
    <property type="match status" value="1"/>
</dbReference>
<name>A0A1B8PV78_MORLA</name>
<feature type="binding site" evidence="14">
    <location>
        <position position="221"/>
    </location>
    <ligand>
        <name>Zn(2+)</name>
        <dbReference type="ChEBI" id="CHEBI:29105"/>
        <label>1</label>
    </ligand>
</feature>
<feature type="binding site" evidence="14">
    <location>
        <position position="207"/>
    </location>
    <ligand>
        <name>Zn(2+)</name>
        <dbReference type="ChEBI" id="CHEBI:29105"/>
        <label>2</label>
    </ligand>
</feature>
<evidence type="ECO:0000313" key="20">
    <source>
        <dbReference type="Proteomes" id="UP000092607"/>
    </source>
</evidence>
<dbReference type="CDD" id="cd06257">
    <property type="entry name" value="DnaJ"/>
    <property type="match status" value="1"/>
</dbReference>
<keyword evidence="21" id="KW-1185">Reference proteome</keyword>
<comment type="domain">
    <text evidence="14">The J domain is necessary and sufficient to stimulate DnaK ATPase activity. Zinc center 1 plays an important role in the autonomous, DnaK-independent chaperone activity of DnaJ. Zinc center 2 is essential for interaction with DnaK and for DnaJ activity.</text>
</comment>
<dbReference type="PROSITE" id="PS51188">
    <property type="entry name" value="ZF_CR"/>
    <property type="match status" value="1"/>
</dbReference>
<feature type="repeat" description="CXXCXGXG motif" evidence="14">
    <location>
        <begin position="204"/>
        <end position="211"/>
    </location>
</feature>
<dbReference type="FunFam" id="2.60.260.20:FF:000004">
    <property type="entry name" value="Molecular chaperone DnaJ"/>
    <property type="match status" value="1"/>
</dbReference>